<keyword evidence="4" id="KW-0808">Transferase</keyword>
<dbReference type="Gene3D" id="3.40.50.150">
    <property type="entry name" value="Vaccinia Virus protein VP39"/>
    <property type="match status" value="1"/>
</dbReference>
<accession>A0A381YDR4</accession>
<keyword evidence="3" id="KW-0489">Methyltransferase</keyword>
<feature type="non-terminal residue" evidence="6">
    <location>
        <position position="1"/>
    </location>
</feature>
<dbReference type="PIRSF" id="PIRSF000401">
    <property type="entry name" value="RPL11_MTase"/>
    <property type="match status" value="1"/>
</dbReference>
<dbReference type="PANTHER" id="PTHR43648">
    <property type="entry name" value="ELECTRON TRANSFER FLAVOPROTEIN BETA SUBUNIT LYSINE METHYLTRANSFERASE"/>
    <property type="match status" value="1"/>
</dbReference>
<evidence type="ECO:0008006" key="7">
    <source>
        <dbReference type="Google" id="ProtNLM"/>
    </source>
</evidence>
<dbReference type="NCBIfam" id="TIGR00406">
    <property type="entry name" value="prmA"/>
    <property type="match status" value="1"/>
</dbReference>
<dbReference type="EMBL" id="UINC01017895">
    <property type="protein sequence ID" value="SVA74693.1"/>
    <property type="molecule type" value="Genomic_DNA"/>
</dbReference>
<dbReference type="SUPFAM" id="SSF53335">
    <property type="entry name" value="S-adenosyl-L-methionine-dependent methyltransferases"/>
    <property type="match status" value="1"/>
</dbReference>
<dbReference type="GO" id="GO:0016279">
    <property type="term" value="F:protein-lysine N-methyltransferase activity"/>
    <property type="evidence" value="ECO:0007669"/>
    <property type="project" value="TreeGrafter"/>
</dbReference>
<dbReference type="GO" id="GO:0032259">
    <property type="term" value="P:methylation"/>
    <property type="evidence" value="ECO:0007669"/>
    <property type="project" value="UniProtKB-KW"/>
</dbReference>
<protein>
    <recommendedName>
        <fullName evidence="7">50S ribosomal protein L11 methyltransferase</fullName>
    </recommendedName>
</protein>
<dbReference type="Pfam" id="PF06325">
    <property type="entry name" value="PrmA"/>
    <property type="match status" value="1"/>
</dbReference>
<organism evidence="6">
    <name type="scientific">marine metagenome</name>
    <dbReference type="NCBI Taxonomy" id="408172"/>
    <lineage>
        <taxon>unclassified sequences</taxon>
        <taxon>metagenomes</taxon>
        <taxon>ecological metagenomes</taxon>
    </lineage>
</organism>
<sequence>VSGWLQISVVVAQPAVKRAVEVMDGLGAIAVSRESTAVKEFFDEARSKDHEWDEEKITGLFAADTDLSVVCGHLKTVLGHQTTPCVQALPDRDWELAGQEQFKPIHIRDNLWVCPSWCQPEYPDAINLMIDPGLAFGSGTHPTTCLCLEHLTRLNLNGSTVLDWGCGSGIQALAALRLGASKAIGVDIDPIALDTSRNNAERNGVGSRLRLMFPEQVPSHLLCDVLIANILAHTLIDLAPTLEQHLSRRGTLMLSGLLEGQAERVLSAFGSRYTFKAEQRDEWVLLIAVSGV</sequence>
<dbReference type="GO" id="GO:0005829">
    <property type="term" value="C:cytosol"/>
    <property type="evidence" value="ECO:0007669"/>
    <property type="project" value="TreeGrafter"/>
</dbReference>
<evidence type="ECO:0000256" key="1">
    <source>
        <dbReference type="ARBA" id="ARBA00009741"/>
    </source>
</evidence>
<name>A0A381YDR4_9ZZZZ</name>
<dbReference type="InterPro" id="IPR004498">
    <property type="entry name" value="Ribosomal_PrmA_MeTrfase"/>
</dbReference>
<gene>
    <name evidence="6" type="ORF">METZ01_LOCUS127547</name>
</gene>
<evidence type="ECO:0000313" key="6">
    <source>
        <dbReference type="EMBL" id="SVA74693.1"/>
    </source>
</evidence>
<dbReference type="InterPro" id="IPR029063">
    <property type="entry name" value="SAM-dependent_MTases_sf"/>
</dbReference>
<evidence type="ECO:0000256" key="5">
    <source>
        <dbReference type="ARBA" id="ARBA00022691"/>
    </source>
</evidence>
<evidence type="ECO:0000256" key="4">
    <source>
        <dbReference type="ARBA" id="ARBA00022679"/>
    </source>
</evidence>
<evidence type="ECO:0000256" key="3">
    <source>
        <dbReference type="ARBA" id="ARBA00022603"/>
    </source>
</evidence>
<keyword evidence="2" id="KW-0963">Cytoplasm</keyword>
<proteinExistence type="inferred from homology"/>
<reference evidence="6" key="1">
    <citation type="submission" date="2018-05" db="EMBL/GenBank/DDBJ databases">
        <authorList>
            <person name="Lanie J.A."/>
            <person name="Ng W.-L."/>
            <person name="Kazmierczak K.M."/>
            <person name="Andrzejewski T.M."/>
            <person name="Davidsen T.M."/>
            <person name="Wayne K.J."/>
            <person name="Tettelin H."/>
            <person name="Glass J.I."/>
            <person name="Rusch D."/>
            <person name="Podicherti R."/>
            <person name="Tsui H.-C.T."/>
            <person name="Winkler M.E."/>
        </authorList>
    </citation>
    <scope>NUCLEOTIDE SEQUENCE</scope>
</reference>
<dbReference type="HAMAP" id="MF_00735">
    <property type="entry name" value="Methyltr_PrmA"/>
    <property type="match status" value="1"/>
</dbReference>
<evidence type="ECO:0000256" key="2">
    <source>
        <dbReference type="ARBA" id="ARBA00022490"/>
    </source>
</evidence>
<dbReference type="AlphaFoldDB" id="A0A381YDR4"/>
<dbReference type="PANTHER" id="PTHR43648:SF1">
    <property type="entry name" value="ELECTRON TRANSFER FLAVOPROTEIN BETA SUBUNIT LYSINE METHYLTRANSFERASE"/>
    <property type="match status" value="1"/>
</dbReference>
<dbReference type="CDD" id="cd02440">
    <property type="entry name" value="AdoMet_MTases"/>
    <property type="match status" value="1"/>
</dbReference>
<comment type="similarity">
    <text evidence="1">Belongs to the methyltransferase superfamily. PrmA family.</text>
</comment>
<keyword evidence="5" id="KW-0949">S-adenosyl-L-methionine</keyword>
<dbReference type="InterPro" id="IPR050078">
    <property type="entry name" value="Ribosomal_L11_MeTrfase_PrmA"/>
</dbReference>